<dbReference type="Gene3D" id="1.20.200.10">
    <property type="entry name" value="Fumarase/aspartase (Central domain)"/>
    <property type="match status" value="1"/>
</dbReference>
<dbReference type="AlphaFoldDB" id="V6JGA0"/>
<evidence type="ECO:0000313" key="3">
    <source>
        <dbReference type="Proteomes" id="UP000017984"/>
    </source>
</evidence>
<evidence type="ECO:0000313" key="2">
    <source>
        <dbReference type="EMBL" id="EST18937.1"/>
    </source>
</evidence>
<keyword evidence="1" id="KW-0456">Lyase</keyword>
<protein>
    <recommendedName>
        <fullName evidence="4">Histidine ammonia-lyase</fullName>
    </recommendedName>
</protein>
<dbReference type="Proteomes" id="UP000017984">
    <property type="component" value="Chromosome"/>
</dbReference>
<dbReference type="InterPro" id="IPR001106">
    <property type="entry name" value="Aromatic_Lyase"/>
</dbReference>
<reference evidence="2 3" key="1">
    <citation type="journal article" date="2014" name="Genome Announc.">
        <title>Draft Genome Sequence of Streptomyces roseochromogenes subsp. oscitans DS 12.976, Producer of the Aminocoumarin Antibiotic Clorobiocin.</title>
        <authorList>
            <person name="Ruckert C."/>
            <person name="Kalinowski J."/>
            <person name="Heide L."/>
            <person name="Apel A.K."/>
        </authorList>
    </citation>
    <scope>NUCLEOTIDE SEQUENCE [LARGE SCALE GENOMIC DNA]</scope>
    <source>
        <strain evidence="2 3">DS 12.976</strain>
    </source>
</reference>
<dbReference type="Gene3D" id="1.10.275.10">
    <property type="entry name" value="Fumarase/aspartase (N-terminal domain)"/>
    <property type="match status" value="1"/>
</dbReference>
<dbReference type="Pfam" id="PF00221">
    <property type="entry name" value="Lyase_aromatic"/>
    <property type="match status" value="1"/>
</dbReference>
<dbReference type="CDD" id="cd00332">
    <property type="entry name" value="PAL-HAL"/>
    <property type="match status" value="1"/>
</dbReference>
<sequence>MTLDAVEVVARQGGTTLVYADSALKASRRSRDLKLGLIDTGQPIYGVTTGFGDSVTNQIAPQKAAELQRHLIRYHLNGTGPLAPAEVVRATLLIRANCLARGNSGVQPDVVERLLDLLRHDVLPQVPERGSVGASGDLVPLCYVAATLIGEGEVTYQGQTRDAGDVLAELGLEAIVPEAKDGLGLINGTSFSAAFASLAIRDAQRIANAADVCTALASEALLGNRGHYAPFIHDNRPHRGQITSAGLLFALLDGSQLSLPHDQVVSLNDSLDGAGHGRLKRSIQDRYSLRCAPHVNGVLRDTLTWVEDWMTTEINASTDNPLFDVEAGAVHSGGNFYAGHVVQAMDSLKVATASVADLLDRQLQLMVDAKFNNGLTENLIHRVEGDAWEKGLHHGFKGMQIACSSLTAEALKHSGPATVFSRSTEAHNQDKVSMAPIAARDARRITELTREVAAIHLLAACQALDLRGIDGMSPRTRAVHALIRTVAPFVDADRRMDGDIKAVVALISSGSIERAAQITDTATAPAEAAA</sequence>
<dbReference type="PANTHER" id="PTHR10362">
    <property type="entry name" value="HISTIDINE AMMONIA-LYASE"/>
    <property type="match status" value="1"/>
</dbReference>
<name>V6JGA0_STRRC</name>
<comment type="caution">
    <text evidence="2">The sequence shown here is derived from an EMBL/GenBank/DDBJ whole genome shotgun (WGS) entry which is preliminary data.</text>
</comment>
<dbReference type="RefSeq" id="WP_023553666.1">
    <property type="nucleotide sequence ID" value="NZ_CM002285.1"/>
</dbReference>
<dbReference type="HOGENOM" id="CLU_014801_4_0_11"/>
<dbReference type="InterPro" id="IPR008948">
    <property type="entry name" value="L-Aspartase-like"/>
</dbReference>
<dbReference type="InterPro" id="IPR024083">
    <property type="entry name" value="Fumarase/histidase_N"/>
</dbReference>
<dbReference type="FunFam" id="1.10.275.10:FF:000005">
    <property type="entry name" value="Histidine ammonia-lyase"/>
    <property type="match status" value="1"/>
</dbReference>
<keyword evidence="3" id="KW-1185">Reference proteome</keyword>
<proteinExistence type="predicted"/>
<dbReference type="SUPFAM" id="SSF48557">
    <property type="entry name" value="L-aspartase-like"/>
    <property type="match status" value="1"/>
</dbReference>
<evidence type="ECO:0000256" key="1">
    <source>
        <dbReference type="ARBA" id="ARBA00023239"/>
    </source>
</evidence>
<dbReference type="GO" id="GO:0016841">
    <property type="term" value="F:ammonia-lyase activity"/>
    <property type="evidence" value="ECO:0007669"/>
    <property type="project" value="UniProtKB-ARBA"/>
</dbReference>
<dbReference type="EMBL" id="AWQX01000386">
    <property type="protein sequence ID" value="EST18937.1"/>
    <property type="molecule type" value="Genomic_DNA"/>
</dbReference>
<dbReference type="STRING" id="1352936.M878_44280"/>
<dbReference type="PATRIC" id="fig|1352936.5.peg.9191"/>
<accession>V6JGA0</accession>
<evidence type="ECO:0008006" key="4">
    <source>
        <dbReference type="Google" id="ProtNLM"/>
    </source>
</evidence>
<organism evidence="2 3">
    <name type="scientific">Streptomyces roseochromogenus subsp. oscitans DS 12.976</name>
    <dbReference type="NCBI Taxonomy" id="1352936"/>
    <lineage>
        <taxon>Bacteria</taxon>
        <taxon>Bacillati</taxon>
        <taxon>Actinomycetota</taxon>
        <taxon>Actinomycetes</taxon>
        <taxon>Kitasatosporales</taxon>
        <taxon>Streptomycetaceae</taxon>
        <taxon>Streptomyces</taxon>
    </lineage>
</organism>
<gene>
    <name evidence="2" type="ORF">M878_44280</name>
</gene>